<organism evidence="1 2">
    <name type="scientific">Setaria italica</name>
    <name type="common">Foxtail millet</name>
    <name type="synonym">Panicum italicum</name>
    <dbReference type="NCBI Taxonomy" id="4555"/>
    <lineage>
        <taxon>Eukaryota</taxon>
        <taxon>Viridiplantae</taxon>
        <taxon>Streptophyta</taxon>
        <taxon>Embryophyta</taxon>
        <taxon>Tracheophyta</taxon>
        <taxon>Spermatophyta</taxon>
        <taxon>Magnoliopsida</taxon>
        <taxon>Liliopsida</taxon>
        <taxon>Poales</taxon>
        <taxon>Poaceae</taxon>
        <taxon>PACMAD clade</taxon>
        <taxon>Panicoideae</taxon>
        <taxon>Panicodae</taxon>
        <taxon>Paniceae</taxon>
        <taxon>Cenchrinae</taxon>
        <taxon>Setaria</taxon>
    </lineage>
</organism>
<sequence>MSPFFASFALVHTPCSRSGIFKQPSLLRYASFRAQGACEIVLKQ</sequence>
<evidence type="ECO:0000313" key="2">
    <source>
        <dbReference type="Proteomes" id="UP000004995"/>
    </source>
</evidence>
<reference evidence="1" key="2">
    <citation type="submission" date="2018-08" db="UniProtKB">
        <authorList>
            <consortium name="EnsemblPlants"/>
        </authorList>
    </citation>
    <scope>IDENTIFICATION</scope>
    <source>
        <strain evidence="1">Yugu1</strain>
    </source>
</reference>
<dbReference type="HOGENOM" id="CLU_3225542_0_0_1"/>
<protein>
    <submittedName>
        <fullName evidence="1">Uncharacterized protein</fullName>
    </submittedName>
</protein>
<dbReference type="AlphaFoldDB" id="K3ZFY2"/>
<reference evidence="2" key="1">
    <citation type="journal article" date="2012" name="Nat. Biotechnol.">
        <title>Reference genome sequence of the model plant Setaria.</title>
        <authorList>
            <person name="Bennetzen J.L."/>
            <person name="Schmutz J."/>
            <person name="Wang H."/>
            <person name="Percifield R."/>
            <person name="Hawkins J."/>
            <person name="Pontaroli A.C."/>
            <person name="Estep M."/>
            <person name="Feng L."/>
            <person name="Vaughn J.N."/>
            <person name="Grimwood J."/>
            <person name="Jenkins J."/>
            <person name="Barry K."/>
            <person name="Lindquist E."/>
            <person name="Hellsten U."/>
            <person name="Deshpande S."/>
            <person name="Wang X."/>
            <person name="Wu X."/>
            <person name="Mitros T."/>
            <person name="Triplett J."/>
            <person name="Yang X."/>
            <person name="Ye C.Y."/>
            <person name="Mauro-Herrera M."/>
            <person name="Wang L."/>
            <person name="Li P."/>
            <person name="Sharma M."/>
            <person name="Sharma R."/>
            <person name="Ronald P.C."/>
            <person name="Panaud O."/>
            <person name="Kellogg E.A."/>
            <person name="Brutnell T.P."/>
            <person name="Doust A.N."/>
            <person name="Tuskan G.A."/>
            <person name="Rokhsar D."/>
            <person name="Devos K.M."/>
        </authorList>
    </citation>
    <scope>NUCLEOTIDE SEQUENCE [LARGE SCALE GENOMIC DNA]</scope>
    <source>
        <strain evidence="2">cv. Yugu1</strain>
    </source>
</reference>
<name>K3ZFY2_SETIT</name>
<accession>K3ZFY2</accession>
<keyword evidence="2" id="KW-1185">Reference proteome</keyword>
<proteinExistence type="predicted"/>
<dbReference type="InParanoid" id="K3ZFY2"/>
<evidence type="ECO:0000313" key="1">
    <source>
        <dbReference type="EnsemblPlants" id="KQL16922"/>
    </source>
</evidence>
<dbReference type="EnsemblPlants" id="KQL16922">
    <property type="protein sequence ID" value="KQL16922"/>
    <property type="gene ID" value="SETIT_025484mg"/>
</dbReference>
<dbReference type="EMBL" id="AGNK02002087">
    <property type="status" value="NOT_ANNOTATED_CDS"/>
    <property type="molecule type" value="Genomic_DNA"/>
</dbReference>
<dbReference type="Proteomes" id="UP000004995">
    <property type="component" value="Unassembled WGS sequence"/>
</dbReference>
<dbReference type="Gramene" id="KQL16922">
    <property type="protein sequence ID" value="KQL16922"/>
    <property type="gene ID" value="SETIT_025484mg"/>
</dbReference>